<proteinExistence type="predicted"/>
<dbReference type="InterPro" id="IPR050952">
    <property type="entry name" value="TRIM-NHL_E3_ligases"/>
</dbReference>
<evidence type="ECO:0000256" key="1">
    <source>
        <dbReference type="ARBA" id="ARBA00022737"/>
    </source>
</evidence>
<dbReference type="InterPro" id="IPR001258">
    <property type="entry name" value="NHL_repeat"/>
</dbReference>
<evidence type="ECO:0000256" key="5">
    <source>
        <dbReference type="SAM" id="SignalP"/>
    </source>
</evidence>
<evidence type="ECO:0000256" key="4">
    <source>
        <dbReference type="SAM" id="Phobius"/>
    </source>
</evidence>
<keyword evidence="1" id="KW-0677">Repeat</keyword>
<evidence type="ECO:0000313" key="7">
    <source>
        <dbReference type="Proteomes" id="UP000663868"/>
    </source>
</evidence>
<feature type="signal peptide" evidence="5">
    <location>
        <begin position="1"/>
        <end position="26"/>
    </location>
</feature>
<dbReference type="AlphaFoldDB" id="A0A819XJR9"/>
<feature type="region of interest" description="Disordered" evidence="3">
    <location>
        <begin position="128"/>
        <end position="156"/>
    </location>
</feature>
<accession>A0A819XJR9</accession>
<feature type="non-terminal residue" evidence="6">
    <location>
        <position position="1"/>
    </location>
</feature>
<keyword evidence="5" id="KW-0732">Signal</keyword>
<dbReference type="Pfam" id="PF01436">
    <property type="entry name" value="NHL"/>
    <property type="match status" value="1"/>
</dbReference>
<dbReference type="Gene3D" id="2.40.10.500">
    <property type="match status" value="1"/>
</dbReference>
<keyword evidence="4" id="KW-1133">Transmembrane helix</keyword>
<protein>
    <submittedName>
        <fullName evidence="6">Uncharacterized protein</fullName>
    </submittedName>
</protein>
<dbReference type="GO" id="GO:0008270">
    <property type="term" value="F:zinc ion binding"/>
    <property type="evidence" value="ECO:0007669"/>
    <property type="project" value="UniProtKB-KW"/>
</dbReference>
<keyword evidence="4" id="KW-0472">Membrane</keyword>
<organism evidence="6 7">
    <name type="scientific">Adineta steineri</name>
    <dbReference type="NCBI Taxonomy" id="433720"/>
    <lineage>
        <taxon>Eukaryota</taxon>
        <taxon>Metazoa</taxon>
        <taxon>Spiralia</taxon>
        <taxon>Gnathifera</taxon>
        <taxon>Rotifera</taxon>
        <taxon>Eurotatoria</taxon>
        <taxon>Bdelloidea</taxon>
        <taxon>Adinetida</taxon>
        <taxon>Adinetidae</taxon>
        <taxon>Adineta</taxon>
    </lineage>
</organism>
<feature type="chain" id="PRO_5032723168" evidence="5">
    <location>
        <begin position="27"/>
        <end position="456"/>
    </location>
</feature>
<gene>
    <name evidence="6" type="ORF">KXQ929_LOCUS36530</name>
</gene>
<dbReference type="InterPro" id="IPR011042">
    <property type="entry name" value="6-blade_b-propeller_TolB-like"/>
</dbReference>
<feature type="compositionally biased region" description="Low complexity" evidence="3">
    <location>
        <begin position="128"/>
        <end position="146"/>
    </location>
</feature>
<feature type="repeat" description="NHL" evidence="2">
    <location>
        <begin position="418"/>
        <end position="454"/>
    </location>
</feature>
<sequence>LNYFFNFNAKALKLVLVNAILTLSEYSNFDTPTTTTTINMNNRVGVDEAVEVNSNTTRLQRLCEYFRKRKLFWIIFLIILIIVIIAISTTVALMNKTKREKTSTMEITTPTSTSTTTSATTMEITTSTSITTTTTTSPSSTTTATSEQLIPSVMSDNNTKWKQNASTVAGRNGWDDHFNPVFSPSGIHVVDDDLTIYIADTFNSHIVRWESGAKNGEIVAGRNGPGSELDRLSYPTDVVLDKEKKSLIICDQGNQRVMKWPLKNIQNQQVLIPDIDCWGLAMDNNGDLYISEPEKHQIIRWQEGNKESTIVAGGKQFGKQLNQLYNPRYIFVDEYHSVYVADCANSRVMKWMKNATKGIRVAPELIDDGNPNILRNPIGVIVDRMGNIYVSNEKSHQIMRWSPGAAKGVPVVGEKISGREPTQLALPHDLSFDRQGNLYVVDRYNGRIQKFAIDLD</sequence>
<dbReference type="Proteomes" id="UP000663868">
    <property type="component" value="Unassembled WGS sequence"/>
</dbReference>
<comment type="caution">
    <text evidence="6">The sequence shown here is derived from an EMBL/GenBank/DDBJ whole genome shotgun (WGS) entry which is preliminary data.</text>
</comment>
<name>A0A819XJR9_9BILA</name>
<dbReference type="EMBL" id="CAJOBB010005712">
    <property type="protein sequence ID" value="CAF4137828.1"/>
    <property type="molecule type" value="Genomic_DNA"/>
</dbReference>
<evidence type="ECO:0000313" key="6">
    <source>
        <dbReference type="EMBL" id="CAF4137828.1"/>
    </source>
</evidence>
<keyword evidence="4" id="KW-0812">Transmembrane</keyword>
<dbReference type="PROSITE" id="PS51125">
    <property type="entry name" value="NHL"/>
    <property type="match status" value="1"/>
</dbReference>
<dbReference type="SUPFAM" id="SSF101898">
    <property type="entry name" value="NHL repeat"/>
    <property type="match status" value="1"/>
</dbReference>
<evidence type="ECO:0000256" key="2">
    <source>
        <dbReference type="PROSITE-ProRule" id="PRU00504"/>
    </source>
</evidence>
<dbReference type="CDD" id="cd05819">
    <property type="entry name" value="NHL"/>
    <property type="match status" value="1"/>
</dbReference>
<feature type="transmembrane region" description="Helical" evidence="4">
    <location>
        <begin position="71"/>
        <end position="94"/>
    </location>
</feature>
<dbReference type="PANTHER" id="PTHR24104">
    <property type="entry name" value="E3 UBIQUITIN-PROTEIN LIGASE NHLRC1-RELATED"/>
    <property type="match status" value="1"/>
</dbReference>
<dbReference type="Gene3D" id="2.120.10.30">
    <property type="entry name" value="TolB, C-terminal domain"/>
    <property type="match status" value="1"/>
</dbReference>
<evidence type="ECO:0000256" key="3">
    <source>
        <dbReference type="SAM" id="MobiDB-lite"/>
    </source>
</evidence>
<dbReference type="PANTHER" id="PTHR24104:SF25">
    <property type="entry name" value="PROTEIN LIN-41"/>
    <property type="match status" value="1"/>
</dbReference>
<reference evidence="6" key="1">
    <citation type="submission" date="2021-02" db="EMBL/GenBank/DDBJ databases">
        <authorList>
            <person name="Nowell W R."/>
        </authorList>
    </citation>
    <scope>NUCLEOTIDE SEQUENCE</scope>
</reference>